<dbReference type="AlphaFoldDB" id="A0A9P9DSL0"/>
<dbReference type="OrthoDB" id="3555317at2759"/>
<keyword evidence="2" id="KW-1185">Reference proteome</keyword>
<evidence type="ECO:0000313" key="2">
    <source>
        <dbReference type="Proteomes" id="UP000717696"/>
    </source>
</evidence>
<evidence type="ECO:0000313" key="1">
    <source>
        <dbReference type="EMBL" id="KAH7124975.1"/>
    </source>
</evidence>
<accession>A0A9P9DSL0</accession>
<protein>
    <submittedName>
        <fullName evidence="1">Uncharacterized protein</fullName>
    </submittedName>
</protein>
<comment type="caution">
    <text evidence="1">The sequence shown here is derived from an EMBL/GenBank/DDBJ whole genome shotgun (WGS) entry which is preliminary data.</text>
</comment>
<organism evidence="1 2">
    <name type="scientific">Dactylonectria estremocensis</name>
    <dbReference type="NCBI Taxonomy" id="1079267"/>
    <lineage>
        <taxon>Eukaryota</taxon>
        <taxon>Fungi</taxon>
        <taxon>Dikarya</taxon>
        <taxon>Ascomycota</taxon>
        <taxon>Pezizomycotina</taxon>
        <taxon>Sordariomycetes</taxon>
        <taxon>Hypocreomycetidae</taxon>
        <taxon>Hypocreales</taxon>
        <taxon>Nectriaceae</taxon>
        <taxon>Dactylonectria</taxon>
    </lineage>
</organism>
<gene>
    <name evidence="1" type="ORF">B0J13DRAFT_628267</name>
</gene>
<name>A0A9P9DSL0_9HYPO</name>
<dbReference type="EMBL" id="JAGMUU010000024">
    <property type="protein sequence ID" value="KAH7124975.1"/>
    <property type="molecule type" value="Genomic_DNA"/>
</dbReference>
<sequence>MYRSIKGMRQYALPRSAPPKLQMLQPGSTRTVLQTTIADLKSEWLEACDVEEYLAERGICIRGEDVGHMLELSLPSADAVPPPMHERTSFTRAGFTIFGRAYIEGSTFHPGSGASRHRRNSMQTFRHCSNSRMPSIKI</sequence>
<dbReference type="Proteomes" id="UP000717696">
    <property type="component" value="Unassembled WGS sequence"/>
</dbReference>
<reference evidence="1" key="1">
    <citation type="journal article" date="2021" name="Nat. Commun.">
        <title>Genetic determinants of endophytism in the Arabidopsis root mycobiome.</title>
        <authorList>
            <person name="Mesny F."/>
            <person name="Miyauchi S."/>
            <person name="Thiergart T."/>
            <person name="Pickel B."/>
            <person name="Atanasova L."/>
            <person name="Karlsson M."/>
            <person name="Huettel B."/>
            <person name="Barry K.W."/>
            <person name="Haridas S."/>
            <person name="Chen C."/>
            <person name="Bauer D."/>
            <person name="Andreopoulos W."/>
            <person name="Pangilinan J."/>
            <person name="LaButti K."/>
            <person name="Riley R."/>
            <person name="Lipzen A."/>
            <person name="Clum A."/>
            <person name="Drula E."/>
            <person name="Henrissat B."/>
            <person name="Kohler A."/>
            <person name="Grigoriev I.V."/>
            <person name="Martin F.M."/>
            <person name="Hacquard S."/>
        </authorList>
    </citation>
    <scope>NUCLEOTIDE SEQUENCE</scope>
    <source>
        <strain evidence="1">MPI-CAGE-AT-0021</strain>
    </source>
</reference>
<proteinExistence type="predicted"/>